<organism evidence="2">
    <name type="scientific">Tanacetum cinerariifolium</name>
    <name type="common">Dalmatian daisy</name>
    <name type="synonym">Chrysanthemum cinerariifolium</name>
    <dbReference type="NCBI Taxonomy" id="118510"/>
    <lineage>
        <taxon>Eukaryota</taxon>
        <taxon>Viridiplantae</taxon>
        <taxon>Streptophyta</taxon>
        <taxon>Embryophyta</taxon>
        <taxon>Tracheophyta</taxon>
        <taxon>Spermatophyta</taxon>
        <taxon>Magnoliopsida</taxon>
        <taxon>eudicotyledons</taxon>
        <taxon>Gunneridae</taxon>
        <taxon>Pentapetalae</taxon>
        <taxon>asterids</taxon>
        <taxon>campanulids</taxon>
        <taxon>Asterales</taxon>
        <taxon>Asteraceae</taxon>
        <taxon>Asteroideae</taxon>
        <taxon>Anthemideae</taxon>
        <taxon>Anthemidinae</taxon>
        <taxon>Tanacetum</taxon>
    </lineage>
</organism>
<accession>A0A6L2KAA5</accession>
<feature type="compositionally biased region" description="Basic and acidic residues" evidence="1">
    <location>
        <begin position="29"/>
        <end position="39"/>
    </location>
</feature>
<feature type="region of interest" description="Disordered" evidence="1">
    <location>
        <begin position="29"/>
        <end position="57"/>
    </location>
</feature>
<comment type="caution">
    <text evidence="2">The sequence shown here is derived from an EMBL/GenBank/DDBJ whole genome shotgun (WGS) entry which is preliminary data.</text>
</comment>
<dbReference type="EMBL" id="BKCJ010002118">
    <property type="protein sequence ID" value="GEU46393.1"/>
    <property type="molecule type" value="Genomic_DNA"/>
</dbReference>
<sequence length="294" mass="34293">MRSIKDFVPIESKDEKVVPKLAEARSLKRDADEKLDQGRSKKQKISKSSEPRNKDVDELSQEELHQLMIIVPKQGMNVKALQTKYPIIDWEIYTEDTRKFWKIIRDGNHTEMLCVKLLVEEDSEMYRELSRKIFMQVIKDDGWLGVHEDGLAWFKFELILDTVQLETIISTISHEYLLKFTSEYGISEDPHPELPGPEERIVDFSEGKLSVIGTAKQETMEKHPSMLYQAVGFPKNWNNRFFWVDERIFLTVADWRTSAPNDEMLGRDTYSAKAVTIQNTHRTPSKNNQKHCCV</sequence>
<protein>
    <submittedName>
        <fullName evidence="2">Uncharacterized protein</fullName>
    </submittedName>
</protein>
<reference evidence="2" key="1">
    <citation type="journal article" date="2019" name="Sci. Rep.">
        <title>Draft genome of Tanacetum cinerariifolium, the natural source of mosquito coil.</title>
        <authorList>
            <person name="Yamashiro T."/>
            <person name="Shiraishi A."/>
            <person name="Satake H."/>
            <person name="Nakayama K."/>
        </authorList>
    </citation>
    <scope>NUCLEOTIDE SEQUENCE</scope>
</reference>
<evidence type="ECO:0000313" key="2">
    <source>
        <dbReference type="EMBL" id="GEU46393.1"/>
    </source>
</evidence>
<evidence type="ECO:0000256" key="1">
    <source>
        <dbReference type="SAM" id="MobiDB-lite"/>
    </source>
</evidence>
<name>A0A6L2KAA5_TANCI</name>
<proteinExistence type="predicted"/>
<feature type="compositionally biased region" description="Basic and acidic residues" evidence="1">
    <location>
        <begin position="47"/>
        <end position="57"/>
    </location>
</feature>
<dbReference type="AlphaFoldDB" id="A0A6L2KAA5"/>
<gene>
    <name evidence="2" type="ORF">Tci_018371</name>
</gene>